<dbReference type="EMBL" id="QKUF01000001">
    <property type="protein sequence ID" value="PZW36241.1"/>
    <property type="molecule type" value="Genomic_DNA"/>
</dbReference>
<keyword evidence="1" id="KW-1133">Transmembrane helix</keyword>
<keyword evidence="3" id="KW-1185">Reference proteome</keyword>
<evidence type="ECO:0000313" key="3">
    <source>
        <dbReference type="Proteomes" id="UP000248806"/>
    </source>
</evidence>
<protein>
    <submittedName>
        <fullName evidence="2">Uncharacterized protein</fullName>
    </submittedName>
</protein>
<evidence type="ECO:0000256" key="1">
    <source>
        <dbReference type="SAM" id="Phobius"/>
    </source>
</evidence>
<evidence type="ECO:0000313" key="2">
    <source>
        <dbReference type="EMBL" id="PZW36241.1"/>
    </source>
</evidence>
<dbReference type="AlphaFoldDB" id="A0A326UEG9"/>
<keyword evidence="1" id="KW-0812">Transmembrane</keyword>
<name>A0A326UEG9_THEHA</name>
<proteinExistence type="predicted"/>
<feature type="transmembrane region" description="Helical" evidence="1">
    <location>
        <begin position="12"/>
        <end position="38"/>
    </location>
</feature>
<sequence>MRSREGDTLPRFISLPLSLFLWILFLLLLEALGLAWFYKVPVYVVGNGIVLAHEQQKGEQGALAAIFVPASQADKLRVGQVVLVRLQANAQPVRSQIEQVEEPLQSPDHLCRTYGLAAQCTTLIQQPSVAVLLRLNTFSARQYAGSLLTADIQVGTRSILSLFPGLGGFK</sequence>
<comment type="caution">
    <text evidence="2">The sequence shown here is derived from an EMBL/GenBank/DDBJ whole genome shotgun (WGS) entry which is preliminary data.</text>
</comment>
<keyword evidence="1" id="KW-0472">Membrane</keyword>
<organism evidence="2 3">
    <name type="scientific">Thermosporothrix hazakensis</name>
    <dbReference type="NCBI Taxonomy" id="644383"/>
    <lineage>
        <taxon>Bacteria</taxon>
        <taxon>Bacillati</taxon>
        <taxon>Chloroflexota</taxon>
        <taxon>Ktedonobacteria</taxon>
        <taxon>Ktedonobacterales</taxon>
        <taxon>Thermosporotrichaceae</taxon>
        <taxon>Thermosporothrix</taxon>
    </lineage>
</organism>
<gene>
    <name evidence="2" type="ORF">EI42_00414</name>
</gene>
<reference evidence="2 3" key="1">
    <citation type="submission" date="2018-06" db="EMBL/GenBank/DDBJ databases">
        <title>Genomic Encyclopedia of Archaeal and Bacterial Type Strains, Phase II (KMG-II): from individual species to whole genera.</title>
        <authorList>
            <person name="Goeker M."/>
        </authorList>
    </citation>
    <scope>NUCLEOTIDE SEQUENCE [LARGE SCALE GENOMIC DNA]</scope>
    <source>
        <strain evidence="2 3">ATCC BAA-1881</strain>
    </source>
</reference>
<dbReference type="Proteomes" id="UP000248806">
    <property type="component" value="Unassembled WGS sequence"/>
</dbReference>
<accession>A0A326UEG9</accession>